<evidence type="ECO:0000313" key="2">
    <source>
        <dbReference type="Proteomes" id="UP000245698"/>
    </source>
</evidence>
<keyword evidence="2" id="KW-1185">Reference proteome</keyword>
<name>A0A2P9AF00_9HYPH</name>
<dbReference type="Proteomes" id="UP000245698">
    <property type="component" value="Unassembled WGS sequence"/>
</dbReference>
<protein>
    <submittedName>
        <fullName evidence="1">Uncharacterized protein</fullName>
    </submittedName>
</protein>
<organism evidence="1 2">
    <name type="scientific">Mesorhizobium delmotii</name>
    <dbReference type="NCBI Taxonomy" id="1631247"/>
    <lineage>
        <taxon>Bacteria</taxon>
        <taxon>Pseudomonadati</taxon>
        <taxon>Pseudomonadota</taxon>
        <taxon>Alphaproteobacteria</taxon>
        <taxon>Hyphomicrobiales</taxon>
        <taxon>Phyllobacteriaceae</taxon>
        <taxon>Mesorhizobium</taxon>
    </lineage>
</organism>
<dbReference type="AlphaFoldDB" id="A0A2P9AF00"/>
<accession>A0A2P9AF00</accession>
<proteinExistence type="predicted"/>
<reference evidence="2" key="1">
    <citation type="submission" date="2016-12" db="EMBL/GenBank/DDBJ databases">
        <authorList>
            <person name="Brunel B."/>
        </authorList>
    </citation>
    <scope>NUCLEOTIDE SEQUENCE [LARGE SCALE GENOMIC DNA]</scope>
</reference>
<evidence type="ECO:0000313" key="1">
    <source>
        <dbReference type="EMBL" id="SJM29713.1"/>
    </source>
</evidence>
<dbReference type="EMBL" id="FUIG01000013">
    <property type="protein sequence ID" value="SJM29713.1"/>
    <property type="molecule type" value="Genomic_DNA"/>
</dbReference>
<gene>
    <name evidence="1" type="ORF">BQ8482_111643</name>
</gene>
<sequence length="40" mass="4131">MSGVRATQGRRRMRGSKTIAFGVAGSLVKPAVPMTNQAAA</sequence>